<accession>A0A8S1LDR0</accession>
<proteinExistence type="predicted"/>
<evidence type="ECO:0000313" key="3">
    <source>
        <dbReference type="EMBL" id="CAD8064505.1"/>
    </source>
</evidence>
<comment type="caution">
    <text evidence="3">The sequence shown here is derived from an EMBL/GenBank/DDBJ whole genome shotgun (WGS) entry which is preliminary data.</text>
</comment>
<dbReference type="Proteomes" id="UP000688137">
    <property type="component" value="Unassembled WGS sequence"/>
</dbReference>
<evidence type="ECO:0000256" key="1">
    <source>
        <dbReference type="SAM" id="MobiDB-lite"/>
    </source>
</evidence>
<name>A0A8S1LDR0_PARPR</name>
<evidence type="ECO:0000313" key="4">
    <source>
        <dbReference type="Proteomes" id="UP000688137"/>
    </source>
</evidence>
<keyword evidence="4" id="KW-1185">Reference proteome</keyword>
<feature type="domain" description="GYF" evidence="2">
    <location>
        <begin position="320"/>
        <end position="368"/>
    </location>
</feature>
<dbReference type="SMART" id="SM00444">
    <property type="entry name" value="GYF"/>
    <property type="match status" value="1"/>
</dbReference>
<dbReference type="OMA" id="VQINHQI"/>
<organism evidence="3 4">
    <name type="scientific">Paramecium primaurelia</name>
    <dbReference type="NCBI Taxonomy" id="5886"/>
    <lineage>
        <taxon>Eukaryota</taxon>
        <taxon>Sar</taxon>
        <taxon>Alveolata</taxon>
        <taxon>Ciliophora</taxon>
        <taxon>Intramacronucleata</taxon>
        <taxon>Oligohymenophorea</taxon>
        <taxon>Peniculida</taxon>
        <taxon>Parameciidae</taxon>
        <taxon>Paramecium</taxon>
    </lineage>
</organism>
<reference evidence="3" key="1">
    <citation type="submission" date="2021-01" db="EMBL/GenBank/DDBJ databases">
        <authorList>
            <consortium name="Genoscope - CEA"/>
            <person name="William W."/>
        </authorList>
    </citation>
    <scope>NUCLEOTIDE SEQUENCE</scope>
</reference>
<feature type="region of interest" description="Disordered" evidence="1">
    <location>
        <begin position="470"/>
        <end position="492"/>
    </location>
</feature>
<dbReference type="AlphaFoldDB" id="A0A8S1LDR0"/>
<sequence length="492" mass="58623">MSKSYHYQVQYIAKDQQEQRRDTQPYRKSHNNNYDGYSRNKKYYNNRQHYQNDNKRVEYEQKQQICQPQNNVYDAKLLLSAYREYLQPPDDIILLIKNLPQLFTTKPFKPISQNSNCNHSDEEEPQWMQESYFNAPFQLNDIENEIQLKREQYQKNHGTFEKKQEEKRQKIEESQIKQEAIDSIEIEKQKYREKREQELKQSQAAIETKLKLIELFSSNNESQQQPVEINHTIFTVEEIEKQQQSNQIHNNNNKLQEVSQVQETCISDDELNQLLGLNNNNENSHSKTVDQIPTVLFKSEQIKISPFSIQAQLHNKDINESLWFYIDKSNKTQGGFPTKNMDVWYSQNYLKPSLMISFGSPGKWIYLEQFQNNLQLILQGTLDKLKAMDPSVIDQTKAYKSVQPNQSQSSWNNQQHYVQNNNNNRHQYNNYNTQYGQQRNRNNQNRTIFQIGQKDSQQIHYNQYYYTNGNQQEQSGEGFILDPKSFPTPDEK</sequence>
<feature type="compositionally biased region" description="Basic and acidic residues" evidence="1">
    <location>
        <begin position="15"/>
        <end position="25"/>
    </location>
</feature>
<dbReference type="InterPro" id="IPR003169">
    <property type="entry name" value="GYF"/>
</dbReference>
<evidence type="ECO:0000259" key="2">
    <source>
        <dbReference type="PROSITE" id="PS50829"/>
    </source>
</evidence>
<dbReference type="PROSITE" id="PS50829">
    <property type="entry name" value="GYF"/>
    <property type="match status" value="1"/>
</dbReference>
<dbReference type="Pfam" id="PF02213">
    <property type="entry name" value="GYF"/>
    <property type="match status" value="1"/>
</dbReference>
<feature type="region of interest" description="Disordered" evidence="1">
    <location>
        <begin position="14"/>
        <end position="40"/>
    </location>
</feature>
<gene>
    <name evidence="3" type="ORF">PPRIM_AZ9-3.1.T0360160</name>
</gene>
<dbReference type="EMBL" id="CAJJDM010000035">
    <property type="protein sequence ID" value="CAD8064505.1"/>
    <property type="molecule type" value="Genomic_DNA"/>
</dbReference>
<protein>
    <recommendedName>
        <fullName evidence="2">GYF domain-containing protein</fullName>
    </recommendedName>
</protein>